<sequence length="301" mass="33317">MWASRFGSIWLSYLRLTKFEYASRVWQYTSVDNLVTGEAVELSIRPASLMSRAISCAIDAIVYTIVYIALLVTIAYFVIEYGLTQELLVNSLIIIFMAATTIMVPCTVEILTRGRSLGKLVMGLRIVRDDGGAISFRHAFLRALIWDFEVLSGSGGIAALAGFLSPRTKRLGDMLAGTIAVSERPRKIVHRALPVSPQLHQWAQTVDLTPVPPGLLYRLTQFLDTSAKNTAESRLERAIELATEVNPYVAPPPPEGTHPEDFIVAVVELTRTAQFHKLRKAEATAHAFSDRVGSLPYSQRV</sequence>
<dbReference type="EMBL" id="ADNU01000043">
    <property type="protein sequence ID" value="EFG47243.1"/>
    <property type="molecule type" value="Genomic_DNA"/>
</dbReference>
<protein>
    <submittedName>
        <fullName evidence="7">RDD family protein</fullName>
    </submittedName>
</protein>
<evidence type="ECO:0000259" key="6">
    <source>
        <dbReference type="Pfam" id="PF06271"/>
    </source>
</evidence>
<organism evidence="7 8">
    <name type="scientific">Brevibacterium mcbrellneri ATCC 49030</name>
    <dbReference type="NCBI Taxonomy" id="585530"/>
    <lineage>
        <taxon>Bacteria</taxon>
        <taxon>Bacillati</taxon>
        <taxon>Actinomycetota</taxon>
        <taxon>Actinomycetes</taxon>
        <taxon>Micrococcales</taxon>
        <taxon>Brevibacteriaceae</taxon>
        <taxon>Brevibacterium</taxon>
    </lineage>
</organism>
<evidence type="ECO:0000256" key="1">
    <source>
        <dbReference type="ARBA" id="ARBA00004141"/>
    </source>
</evidence>
<reference evidence="7 8" key="1">
    <citation type="submission" date="2010-04" db="EMBL/GenBank/DDBJ databases">
        <authorList>
            <person name="Qin X."/>
            <person name="Bachman B."/>
            <person name="Battles P."/>
            <person name="Bell A."/>
            <person name="Bess C."/>
            <person name="Bickham C."/>
            <person name="Chaboub L."/>
            <person name="Chen D."/>
            <person name="Coyle M."/>
            <person name="Deiros D.R."/>
            <person name="Dinh H."/>
            <person name="Forbes L."/>
            <person name="Fowler G."/>
            <person name="Francisco L."/>
            <person name="Fu Q."/>
            <person name="Gubbala S."/>
            <person name="Hale W."/>
            <person name="Han Y."/>
            <person name="Hemphill L."/>
            <person name="Highlander S.K."/>
            <person name="Hirani K."/>
            <person name="Hogues M."/>
            <person name="Jackson L."/>
            <person name="Jakkamsetti A."/>
            <person name="Javaid M."/>
            <person name="Jiang H."/>
            <person name="Korchina V."/>
            <person name="Kovar C."/>
            <person name="Lara F."/>
            <person name="Lee S."/>
            <person name="Mata R."/>
            <person name="Mathew T."/>
            <person name="Moen C."/>
            <person name="Morales K."/>
            <person name="Munidasa M."/>
            <person name="Nazareth L."/>
            <person name="Ngo R."/>
            <person name="Nguyen L."/>
            <person name="Okwuonu G."/>
            <person name="Ongeri F."/>
            <person name="Patil S."/>
            <person name="Petrosino J."/>
            <person name="Pham C."/>
            <person name="Pham P."/>
            <person name="Pu L.-L."/>
            <person name="Puazo M."/>
            <person name="Raj R."/>
            <person name="Reid J."/>
            <person name="Rouhana J."/>
            <person name="Saada N."/>
            <person name="Shang Y."/>
            <person name="Simmons D."/>
            <person name="Thornton R."/>
            <person name="Warren J."/>
            <person name="Weissenberger G."/>
            <person name="Zhang J."/>
            <person name="Zhang L."/>
            <person name="Zhou C."/>
            <person name="Zhu D."/>
            <person name="Muzny D."/>
            <person name="Worley K."/>
            <person name="Gibbs R."/>
        </authorList>
    </citation>
    <scope>NUCLEOTIDE SEQUENCE [LARGE SCALE GENOMIC DNA]</scope>
    <source>
        <strain evidence="7 8">ATCC 49030</strain>
    </source>
</reference>
<keyword evidence="3 5" id="KW-1133">Transmembrane helix</keyword>
<name>D4YNJ7_9MICO</name>
<dbReference type="STRING" id="585530.HMPREF0183_1507"/>
<evidence type="ECO:0000313" key="8">
    <source>
        <dbReference type="Proteomes" id="UP000005714"/>
    </source>
</evidence>
<dbReference type="Pfam" id="PF06271">
    <property type="entry name" value="RDD"/>
    <property type="match status" value="1"/>
</dbReference>
<keyword evidence="8" id="KW-1185">Reference proteome</keyword>
<evidence type="ECO:0000256" key="5">
    <source>
        <dbReference type="SAM" id="Phobius"/>
    </source>
</evidence>
<feature type="transmembrane region" description="Helical" evidence="5">
    <location>
        <begin position="91"/>
        <end position="112"/>
    </location>
</feature>
<gene>
    <name evidence="7" type="ORF">HMPREF0183_1507</name>
</gene>
<proteinExistence type="predicted"/>
<dbReference type="PANTHER" id="PTHR38480">
    <property type="entry name" value="SLR0254 PROTEIN"/>
    <property type="match status" value="1"/>
</dbReference>
<comment type="caution">
    <text evidence="7">The sequence shown here is derived from an EMBL/GenBank/DDBJ whole genome shotgun (WGS) entry which is preliminary data.</text>
</comment>
<dbReference type="Proteomes" id="UP000005714">
    <property type="component" value="Unassembled WGS sequence"/>
</dbReference>
<evidence type="ECO:0000256" key="4">
    <source>
        <dbReference type="ARBA" id="ARBA00023136"/>
    </source>
</evidence>
<dbReference type="PANTHER" id="PTHR38480:SF1">
    <property type="entry name" value="SLR0254 PROTEIN"/>
    <property type="match status" value="1"/>
</dbReference>
<dbReference type="eggNOG" id="COG1714">
    <property type="taxonomic scope" value="Bacteria"/>
</dbReference>
<dbReference type="GO" id="GO:0016020">
    <property type="term" value="C:membrane"/>
    <property type="evidence" value="ECO:0007669"/>
    <property type="project" value="UniProtKB-SubCell"/>
</dbReference>
<dbReference type="AlphaFoldDB" id="D4YNJ7"/>
<evidence type="ECO:0000256" key="2">
    <source>
        <dbReference type="ARBA" id="ARBA00022692"/>
    </source>
</evidence>
<dbReference type="InterPro" id="IPR010432">
    <property type="entry name" value="RDD"/>
</dbReference>
<keyword evidence="4 5" id="KW-0472">Membrane</keyword>
<comment type="subcellular location">
    <subcellularLocation>
        <location evidence="1">Membrane</location>
        <topology evidence="1">Multi-pass membrane protein</topology>
    </subcellularLocation>
</comment>
<accession>D4YNJ7</accession>
<evidence type="ECO:0000313" key="7">
    <source>
        <dbReference type="EMBL" id="EFG47243.1"/>
    </source>
</evidence>
<feature type="domain" description="RDD" evidence="6">
    <location>
        <begin position="47"/>
        <end position="177"/>
    </location>
</feature>
<keyword evidence="2 5" id="KW-0812">Transmembrane</keyword>
<evidence type="ECO:0000256" key="3">
    <source>
        <dbReference type="ARBA" id="ARBA00022989"/>
    </source>
</evidence>
<feature type="transmembrane region" description="Helical" evidence="5">
    <location>
        <begin position="60"/>
        <end position="79"/>
    </location>
</feature>